<comment type="subcellular location">
    <subcellularLocation>
        <location evidence="1">Mitochondrion</location>
    </subcellularLocation>
</comment>
<proteinExistence type="inferred from homology"/>
<keyword evidence="4" id="KW-0496">Mitochondrion</keyword>
<dbReference type="GO" id="GO:0005762">
    <property type="term" value="C:mitochondrial large ribosomal subunit"/>
    <property type="evidence" value="ECO:0007669"/>
    <property type="project" value="TreeGrafter"/>
</dbReference>
<dbReference type="PANTHER" id="PTHR28595:SF1">
    <property type="entry name" value="LARGE RIBOSOMAL SUBUNIT PROTEIN ML54"/>
    <property type="match status" value="1"/>
</dbReference>
<dbReference type="GeneTree" id="ENSGT00390000001201"/>
<name>A0A8C4SSL6_ERPCA</name>
<evidence type="ECO:0000256" key="7">
    <source>
        <dbReference type="ARBA" id="ARBA00035179"/>
    </source>
</evidence>
<keyword evidence="10" id="KW-1185">Reference proteome</keyword>
<evidence type="ECO:0000256" key="1">
    <source>
        <dbReference type="ARBA" id="ARBA00004173"/>
    </source>
</evidence>
<evidence type="ECO:0000256" key="4">
    <source>
        <dbReference type="ARBA" id="ARBA00023128"/>
    </source>
</evidence>
<evidence type="ECO:0000256" key="6">
    <source>
        <dbReference type="ARBA" id="ARBA00033752"/>
    </source>
</evidence>
<reference evidence="9" key="1">
    <citation type="submission" date="2021-06" db="EMBL/GenBank/DDBJ databases">
        <authorList>
            <consortium name="Wellcome Sanger Institute Data Sharing"/>
        </authorList>
    </citation>
    <scope>NUCLEOTIDE SEQUENCE [LARGE SCALE GENOMIC DNA]</scope>
</reference>
<dbReference type="PANTHER" id="PTHR28595">
    <property type="entry name" value="39S RIBOSOMAL PROTEIN L54, MITOCHONDRIAL"/>
    <property type="match status" value="1"/>
</dbReference>
<organism evidence="9 10">
    <name type="scientific">Erpetoichthys calabaricus</name>
    <name type="common">Rope fish</name>
    <name type="synonym">Calamoichthys calabaricus</name>
    <dbReference type="NCBI Taxonomy" id="27687"/>
    <lineage>
        <taxon>Eukaryota</taxon>
        <taxon>Metazoa</taxon>
        <taxon>Chordata</taxon>
        <taxon>Craniata</taxon>
        <taxon>Vertebrata</taxon>
        <taxon>Euteleostomi</taxon>
        <taxon>Actinopterygii</taxon>
        <taxon>Polypteriformes</taxon>
        <taxon>Polypteridae</taxon>
        <taxon>Erpetoichthys</taxon>
    </lineage>
</organism>
<feature type="region of interest" description="Disordered" evidence="8">
    <location>
        <begin position="32"/>
        <end position="54"/>
    </location>
</feature>
<dbReference type="GO" id="GO:0003735">
    <property type="term" value="F:structural constituent of ribosome"/>
    <property type="evidence" value="ECO:0007669"/>
    <property type="project" value="TreeGrafter"/>
</dbReference>
<evidence type="ECO:0000256" key="3">
    <source>
        <dbReference type="ARBA" id="ARBA00022980"/>
    </source>
</evidence>
<evidence type="ECO:0000256" key="2">
    <source>
        <dbReference type="ARBA" id="ARBA00022946"/>
    </source>
</evidence>
<feature type="compositionally biased region" description="Basic and acidic residues" evidence="8">
    <location>
        <begin position="44"/>
        <end position="54"/>
    </location>
</feature>
<reference evidence="9" key="2">
    <citation type="submission" date="2025-08" db="UniProtKB">
        <authorList>
            <consortium name="Ensembl"/>
        </authorList>
    </citation>
    <scope>IDENTIFICATION</scope>
</reference>
<dbReference type="AlphaFoldDB" id="A0A8C4SSL6"/>
<keyword evidence="2" id="KW-0809">Transit peptide</keyword>
<keyword evidence="5" id="KW-0687">Ribonucleoprotein</keyword>
<evidence type="ECO:0000256" key="8">
    <source>
        <dbReference type="SAM" id="MobiDB-lite"/>
    </source>
</evidence>
<evidence type="ECO:0000313" key="10">
    <source>
        <dbReference type="Proteomes" id="UP000694620"/>
    </source>
</evidence>
<reference evidence="9" key="3">
    <citation type="submission" date="2025-09" db="UniProtKB">
        <authorList>
            <consortium name="Ensembl"/>
        </authorList>
    </citation>
    <scope>IDENTIFICATION</scope>
</reference>
<comment type="similarity">
    <text evidence="6">Belongs to the mitochondrion-specific ribosomal protein mL54 family.</text>
</comment>
<gene>
    <name evidence="9" type="primary">MRPL54</name>
</gene>
<keyword evidence="3" id="KW-0689">Ribosomal protein</keyword>
<sequence>MAAFTLLREVNVLTRLGARIGYVCRIQTRDYAKKPATKSKGKGGAKDSMKGPEVCKDPVKLTSHAMGVNIFKDGQDPVLKASEEYPQWLFQLDLGPPKKLSELDPESIQYWRHIRKQNIWRANKLSKGKRL</sequence>
<dbReference type="Pfam" id="PF08561">
    <property type="entry name" value="Ribosomal_L37"/>
    <property type="match status" value="1"/>
</dbReference>
<evidence type="ECO:0000256" key="5">
    <source>
        <dbReference type="ARBA" id="ARBA00023274"/>
    </source>
</evidence>
<dbReference type="InterPro" id="IPR013870">
    <property type="entry name" value="Ribosomal_mL54"/>
</dbReference>
<accession>A0A8C4SSL6</accession>
<dbReference type="Proteomes" id="UP000694620">
    <property type="component" value="Chromosome 12"/>
</dbReference>
<dbReference type="Ensembl" id="ENSECRT00000022556.1">
    <property type="protein sequence ID" value="ENSECRP00000022084.1"/>
    <property type="gene ID" value="ENSECRG00000014938.1"/>
</dbReference>
<evidence type="ECO:0000313" key="9">
    <source>
        <dbReference type="Ensembl" id="ENSECRP00000022084.1"/>
    </source>
</evidence>
<protein>
    <recommendedName>
        <fullName evidence="7">Large ribosomal subunit protein mL54</fullName>
    </recommendedName>
</protein>